<keyword evidence="3" id="KW-1185">Reference proteome</keyword>
<gene>
    <name evidence="2" type="ORF">HAX54_042851</name>
</gene>
<feature type="region of interest" description="Disordered" evidence="1">
    <location>
        <begin position="1"/>
        <end position="25"/>
    </location>
</feature>
<dbReference type="EMBL" id="JACEIK010006346">
    <property type="protein sequence ID" value="MCE2055544.1"/>
    <property type="molecule type" value="Genomic_DNA"/>
</dbReference>
<evidence type="ECO:0000313" key="2">
    <source>
        <dbReference type="EMBL" id="MCE2055544.1"/>
    </source>
</evidence>
<accession>A0ABS8W030</accession>
<evidence type="ECO:0000256" key="1">
    <source>
        <dbReference type="SAM" id="MobiDB-lite"/>
    </source>
</evidence>
<feature type="compositionally biased region" description="Basic residues" evidence="1">
    <location>
        <begin position="1"/>
        <end position="10"/>
    </location>
</feature>
<protein>
    <submittedName>
        <fullName evidence="2">Uncharacterized protein</fullName>
    </submittedName>
</protein>
<dbReference type="Proteomes" id="UP000823775">
    <property type="component" value="Unassembled WGS sequence"/>
</dbReference>
<sequence length="108" mass="12133">KSIILRKKHGNKVDDRRSNGGHQQNTRLTVVSYCMEEGWIPEDRRSAPVKCRSAKEPTASNCDQLSICVSAPTNCRSQHRSAQNLIVYQLELTGVSRTCIGRPPVNRK</sequence>
<feature type="non-terminal residue" evidence="2">
    <location>
        <position position="1"/>
    </location>
</feature>
<name>A0ABS8W030_DATST</name>
<reference evidence="2 3" key="1">
    <citation type="journal article" date="2021" name="BMC Genomics">
        <title>Datura genome reveals duplications of psychoactive alkaloid biosynthetic genes and high mutation rate following tissue culture.</title>
        <authorList>
            <person name="Rajewski A."/>
            <person name="Carter-House D."/>
            <person name="Stajich J."/>
            <person name="Litt A."/>
        </authorList>
    </citation>
    <scope>NUCLEOTIDE SEQUENCE [LARGE SCALE GENOMIC DNA]</scope>
    <source>
        <strain evidence="2">AR-01</strain>
    </source>
</reference>
<proteinExistence type="predicted"/>
<organism evidence="2 3">
    <name type="scientific">Datura stramonium</name>
    <name type="common">Jimsonweed</name>
    <name type="synonym">Common thornapple</name>
    <dbReference type="NCBI Taxonomy" id="4076"/>
    <lineage>
        <taxon>Eukaryota</taxon>
        <taxon>Viridiplantae</taxon>
        <taxon>Streptophyta</taxon>
        <taxon>Embryophyta</taxon>
        <taxon>Tracheophyta</taxon>
        <taxon>Spermatophyta</taxon>
        <taxon>Magnoliopsida</taxon>
        <taxon>eudicotyledons</taxon>
        <taxon>Gunneridae</taxon>
        <taxon>Pentapetalae</taxon>
        <taxon>asterids</taxon>
        <taxon>lamiids</taxon>
        <taxon>Solanales</taxon>
        <taxon>Solanaceae</taxon>
        <taxon>Solanoideae</taxon>
        <taxon>Datureae</taxon>
        <taxon>Datura</taxon>
    </lineage>
</organism>
<evidence type="ECO:0000313" key="3">
    <source>
        <dbReference type="Proteomes" id="UP000823775"/>
    </source>
</evidence>
<comment type="caution">
    <text evidence="2">The sequence shown here is derived from an EMBL/GenBank/DDBJ whole genome shotgun (WGS) entry which is preliminary data.</text>
</comment>